<protein>
    <submittedName>
        <fullName evidence="2">Uncharacterized protein</fullName>
    </submittedName>
</protein>
<evidence type="ECO:0000313" key="2">
    <source>
        <dbReference type="EMBL" id="QCE14526.1"/>
    </source>
</evidence>
<evidence type="ECO:0000313" key="3">
    <source>
        <dbReference type="Proteomes" id="UP000501690"/>
    </source>
</evidence>
<feature type="region of interest" description="Disordered" evidence="1">
    <location>
        <begin position="1"/>
        <end position="23"/>
    </location>
</feature>
<proteinExistence type="predicted"/>
<name>A0A4D6NLK8_VIGUN</name>
<dbReference type="EMBL" id="CP039355">
    <property type="protein sequence ID" value="QCE14526.1"/>
    <property type="molecule type" value="Genomic_DNA"/>
</dbReference>
<reference evidence="2 3" key="1">
    <citation type="submission" date="2019-04" db="EMBL/GenBank/DDBJ databases">
        <title>An improved genome assembly and genetic linkage map for asparagus bean, Vigna unguiculata ssp. sesquipedialis.</title>
        <authorList>
            <person name="Xia Q."/>
            <person name="Zhang R."/>
            <person name="Dong Y."/>
        </authorList>
    </citation>
    <scope>NUCLEOTIDE SEQUENCE [LARGE SCALE GENOMIC DNA]</scope>
    <source>
        <tissue evidence="2">Leaf</tissue>
    </source>
</reference>
<feature type="compositionally biased region" description="Polar residues" evidence="1">
    <location>
        <begin position="1"/>
        <end position="10"/>
    </location>
</feature>
<keyword evidence="3" id="KW-1185">Reference proteome</keyword>
<dbReference type="AlphaFoldDB" id="A0A4D6NLK8"/>
<evidence type="ECO:0000256" key="1">
    <source>
        <dbReference type="SAM" id="MobiDB-lite"/>
    </source>
</evidence>
<accession>A0A4D6NLK8</accession>
<dbReference type="Proteomes" id="UP000501690">
    <property type="component" value="Linkage Group LG11"/>
</dbReference>
<organism evidence="2 3">
    <name type="scientific">Vigna unguiculata</name>
    <name type="common">Cowpea</name>
    <dbReference type="NCBI Taxonomy" id="3917"/>
    <lineage>
        <taxon>Eukaryota</taxon>
        <taxon>Viridiplantae</taxon>
        <taxon>Streptophyta</taxon>
        <taxon>Embryophyta</taxon>
        <taxon>Tracheophyta</taxon>
        <taxon>Spermatophyta</taxon>
        <taxon>Magnoliopsida</taxon>
        <taxon>eudicotyledons</taxon>
        <taxon>Gunneridae</taxon>
        <taxon>Pentapetalae</taxon>
        <taxon>rosids</taxon>
        <taxon>fabids</taxon>
        <taxon>Fabales</taxon>
        <taxon>Fabaceae</taxon>
        <taxon>Papilionoideae</taxon>
        <taxon>50 kb inversion clade</taxon>
        <taxon>NPAAA clade</taxon>
        <taxon>indigoferoid/millettioid clade</taxon>
        <taxon>Phaseoleae</taxon>
        <taxon>Vigna</taxon>
    </lineage>
</organism>
<gene>
    <name evidence="2" type="ORF">DEO72_LG11g1527</name>
</gene>
<sequence length="65" mass="6899">MTVTCQSRQPPQICHRQPPAHHLHAALSPESAPQHREHTLVAAGVHASITTTSSGTTTVACVPQQ</sequence>